<proteinExistence type="predicted"/>
<name>A0A7K0C8R1_9ACTN</name>
<evidence type="ECO:0000259" key="2">
    <source>
        <dbReference type="SMART" id="SM00507"/>
    </source>
</evidence>
<evidence type="ECO:0000313" key="4">
    <source>
        <dbReference type="Proteomes" id="UP000487268"/>
    </source>
</evidence>
<keyword evidence="4" id="KW-1185">Reference proteome</keyword>
<dbReference type="EMBL" id="WEGH01000006">
    <property type="protein sequence ID" value="MQY09492.1"/>
    <property type="molecule type" value="Genomic_DNA"/>
</dbReference>
<dbReference type="InterPro" id="IPR003615">
    <property type="entry name" value="HNH_nuc"/>
</dbReference>
<reference evidence="3 4" key="1">
    <citation type="submission" date="2019-10" db="EMBL/GenBank/DDBJ databases">
        <title>Actinomadura rubteroloni sp. nov. and Actinomadura macrotermitis sp. nov., isolated from the gut of fungus growing-termite Macrotermes natalensis.</title>
        <authorList>
            <person name="Benndorf R."/>
            <person name="Martin K."/>
            <person name="Kuefner M."/>
            <person name="De Beer W."/>
            <person name="Kaster A.-K."/>
            <person name="Vollmers J."/>
            <person name="Poulsen M."/>
            <person name="Beemelmanns C."/>
        </authorList>
    </citation>
    <scope>NUCLEOTIDE SEQUENCE [LARGE SCALE GENOMIC DNA]</scope>
    <source>
        <strain evidence="3 4">RB68</strain>
    </source>
</reference>
<organism evidence="3 4">
    <name type="scientific">Actinomadura macrotermitis</name>
    <dbReference type="NCBI Taxonomy" id="2585200"/>
    <lineage>
        <taxon>Bacteria</taxon>
        <taxon>Bacillati</taxon>
        <taxon>Actinomycetota</taxon>
        <taxon>Actinomycetes</taxon>
        <taxon>Streptosporangiales</taxon>
        <taxon>Thermomonosporaceae</taxon>
        <taxon>Actinomadura</taxon>
    </lineage>
</organism>
<comment type="caution">
    <text evidence="3">The sequence shown here is derived from an EMBL/GenBank/DDBJ whole genome shotgun (WGS) entry which is preliminary data.</text>
</comment>
<dbReference type="Pfam" id="PF26340">
    <property type="entry name" value="DNA-SBD_ScoMcrA"/>
    <property type="match status" value="1"/>
</dbReference>
<dbReference type="InterPro" id="IPR058807">
    <property type="entry name" value="ScoMcrA_N"/>
</dbReference>
<feature type="compositionally biased region" description="Basic and acidic residues" evidence="1">
    <location>
        <begin position="272"/>
        <end position="281"/>
    </location>
</feature>
<dbReference type="AlphaFoldDB" id="A0A7K0C8R1"/>
<protein>
    <recommendedName>
        <fullName evidence="2">HNH nuclease domain-containing protein</fullName>
    </recommendedName>
</protein>
<dbReference type="InterPro" id="IPR058813">
    <property type="entry name" value="DNA-SBD_ScoMcrA"/>
</dbReference>
<dbReference type="Pfam" id="PF26345">
    <property type="entry name" value="ScoMcrA_N"/>
    <property type="match status" value="1"/>
</dbReference>
<feature type="region of interest" description="Disordered" evidence="1">
    <location>
        <begin position="272"/>
        <end position="296"/>
    </location>
</feature>
<dbReference type="SMART" id="SM00507">
    <property type="entry name" value="HNHc"/>
    <property type="match status" value="1"/>
</dbReference>
<dbReference type="CDD" id="cd00085">
    <property type="entry name" value="HNHc"/>
    <property type="match status" value="1"/>
</dbReference>
<dbReference type="Proteomes" id="UP000487268">
    <property type="component" value="Unassembled WGS sequence"/>
</dbReference>
<evidence type="ECO:0000256" key="1">
    <source>
        <dbReference type="SAM" id="MobiDB-lite"/>
    </source>
</evidence>
<sequence>MKLSVITRAAVLEALAEFDRLGRDAFLETYGYDPARRYVLVHEGARYDSKAVVGVAHKYAAGRALEAREFSGGIATVGRLLERLGFEVVVDADDPAARIVARVEALRVASTKDGPARHQPILLLWAMGRARHRLPRLVPWSEARAELTGLLRAHGLPGSRPRPDYPFLALHGTHLWELRSSGEPPRAHGDAALLRWLDEHDPQGGLTGWAYEAVAGSRRVRDAAVAALAGRFFGGADVSALLADVRLGGDGGGRARDAGEEYRRLVAVVEEGERRGDDTRTSKRSPGESPARSRAAREAVLIRSGGRCENPRCGGQPADVTVDGRPILEVDHIDDRAGWGRDHPVLMAALCPNCHAVKTRGRSGPELREALRAEARERHGVWAELAPGVWLSADLI</sequence>
<accession>A0A7K0C8R1</accession>
<evidence type="ECO:0000313" key="3">
    <source>
        <dbReference type="EMBL" id="MQY09492.1"/>
    </source>
</evidence>
<feature type="domain" description="HNH nuclease" evidence="2">
    <location>
        <begin position="295"/>
        <end position="356"/>
    </location>
</feature>
<gene>
    <name evidence="3" type="ORF">ACRB68_76180</name>
</gene>